<dbReference type="InterPro" id="IPR027624">
    <property type="entry name" value="TOMM_cyclo_SagD"/>
</dbReference>
<dbReference type="OrthoDB" id="2379922at2"/>
<name>F5XH60_MICPN</name>
<evidence type="ECO:0000313" key="2">
    <source>
        <dbReference type="EMBL" id="BAK38068.1"/>
    </source>
</evidence>
<evidence type="ECO:0000313" key="3">
    <source>
        <dbReference type="Proteomes" id="UP000007947"/>
    </source>
</evidence>
<dbReference type="Proteomes" id="UP000007947">
    <property type="component" value="Chromosome"/>
</dbReference>
<dbReference type="InterPro" id="IPR003776">
    <property type="entry name" value="YcaO-like_dom"/>
</dbReference>
<evidence type="ECO:0000259" key="1">
    <source>
        <dbReference type="PROSITE" id="PS51664"/>
    </source>
</evidence>
<dbReference type="Pfam" id="PF02624">
    <property type="entry name" value="YcaO"/>
    <property type="match status" value="1"/>
</dbReference>
<dbReference type="eggNOG" id="COG1944">
    <property type="taxonomic scope" value="Bacteria"/>
</dbReference>
<dbReference type="EMBL" id="AP012204">
    <property type="protein sequence ID" value="BAK38068.1"/>
    <property type="molecule type" value="Genomic_DNA"/>
</dbReference>
<dbReference type="AlphaFoldDB" id="F5XH60"/>
<dbReference type="KEGG" id="mph:MLP_50540"/>
<dbReference type="PROSITE" id="PS51664">
    <property type="entry name" value="YCAO"/>
    <property type="match status" value="1"/>
</dbReference>
<dbReference type="NCBIfam" id="TIGR03604">
    <property type="entry name" value="TOMM_cyclo_SagD"/>
    <property type="match status" value="1"/>
</dbReference>
<dbReference type="STRING" id="1032480.MLP_50540"/>
<feature type="domain" description="YcaO" evidence="1">
    <location>
        <begin position="64"/>
        <end position="467"/>
    </location>
</feature>
<keyword evidence="3" id="KW-1185">Reference proteome</keyword>
<dbReference type="HOGENOM" id="CLU_020793_2_0_11"/>
<protein>
    <recommendedName>
        <fullName evidence="1">YcaO domain-containing protein</fullName>
    </recommendedName>
</protein>
<accession>F5XH60</accession>
<sequence>MTEMDLDGLPAAHRRLVDEQLGLVRRLVDYPMPPWFPQGLITRGADVANSLDPVHWHADRAAIGATFGDPIGAAVAAIGEAVERYCGNHVPTNLVRGSYAELLRRGHRVLDPTSIVLFSAEQYHTAGFPFVPFTRDLDVLWAPGEDLHDGSPCLLPASLVYCNFHWSPDRTTEPRTNGLVYAGIAAGPDRTFAETSALEELIERDATALWWHSGASPRGLDVSGDPRLTAALAVRDDANRVDYHFFEIPTAFDTQVVGCLLEDRELQIVGAGFACRSDPGEAALKAAAEAIGTWFYSTGILDPDGAIWQAIATGGLDPRAYKPYRADRCYLDDFRDDYRDIIDLGAQMQFYLDPRARSLVTRITDPDVRIPLAAPPTRTNREPAVRRARLLDGLAEQGMRAYAVDVTTPDIARVGLHVSRVLTPDLTSNAPASAPYFGGDRIRTEPHRLGLVPAPLREQDLVRAPIPHV</sequence>
<dbReference type="PANTHER" id="PTHR37809">
    <property type="entry name" value="RIBOSOMAL PROTEIN S12 METHYLTHIOTRANSFERASE ACCESSORY FACTOR YCAO"/>
    <property type="match status" value="1"/>
</dbReference>
<dbReference type="Gene3D" id="3.30.1330.230">
    <property type="match status" value="1"/>
</dbReference>
<dbReference type="Gene3D" id="3.30.160.660">
    <property type="match status" value="1"/>
</dbReference>
<proteinExistence type="predicted"/>
<dbReference type="Gene3D" id="3.30.40.250">
    <property type="match status" value="1"/>
</dbReference>
<dbReference type="PANTHER" id="PTHR37809:SF1">
    <property type="entry name" value="RIBOSOMAL PROTEIN S12 METHYLTHIOTRANSFERASE ACCESSORY FACTOR YCAO"/>
    <property type="match status" value="1"/>
</dbReference>
<organism evidence="2 3">
    <name type="scientific">Microlunatus phosphovorus (strain ATCC 700054 / DSM 10555 / JCM 9379 / NBRC 101784 / NCIMB 13414 / VKM Ac-1990 / NM-1)</name>
    <dbReference type="NCBI Taxonomy" id="1032480"/>
    <lineage>
        <taxon>Bacteria</taxon>
        <taxon>Bacillati</taxon>
        <taxon>Actinomycetota</taxon>
        <taxon>Actinomycetes</taxon>
        <taxon>Propionibacteriales</taxon>
        <taxon>Propionibacteriaceae</taxon>
        <taxon>Microlunatus</taxon>
    </lineage>
</organism>
<reference evidence="2 3" key="1">
    <citation type="submission" date="2011-05" db="EMBL/GenBank/DDBJ databases">
        <title>Whole genome sequence of Microlunatus phosphovorus NM-1.</title>
        <authorList>
            <person name="Hosoyama A."/>
            <person name="Sasaki K."/>
            <person name="Harada T."/>
            <person name="Igarashi R."/>
            <person name="Kawakoshi A."/>
            <person name="Sasagawa M."/>
            <person name="Fukada J."/>
            <person name="Nakamura S."/>
            <person name="Katano Y."/>
            <person name="Hanada S."/>
            <person name="Kamagata Y."/>
            <person name="Nakamura N."/>
            <person name="Yamazaki S."/>
            <person name="Fujita N."/>
        </authorList>
    </citation>
    <scope>NUCLEOTIDE SEQUENCE [LARGE SCALE GENOMIC DNA]</scope>
    <source>
        <strain evidence="3">ATCC 700054 / DSM 10555 / JCM 9379 / NBRC 101784 / NCIMB 13414 / VKM Ac-1990 / NM-1</strain>
    </source>
</reference>
<gene>
    <name evidence="2" type="ordered locus">MLP_50540</name>
</gene>